<keyword evidence="1" id="KW-0812">Transmembrane</keyword>
<organism evidence="5">
    <name type="scientific">freshwater metagenome</name>
    <dbReference type="NCBI Taxonomy" id="449393"/>
    <lineage>
        <taxon>unclassified sequences</taxon>
        <taxon>metagenomes</taxon>
        <taxon>ecological metagenomes</taxon>
    </lineage>
</organism>
<evidence type="ECO:0000313" key="2">
    <source>
        <dbReference type="EMBL" id="CAB4547895.1"/>
    </source>
</evidence>
<gene>
    <name evidence="2" type="ORF">UFOPK1509_00105</name>
    <name evidence="3" type="ORF">UFOPK1854_00643</name>
    <name evidence="4" type="ORF">UFOPK2252_00664</name>
    <name evidence="5" type="ORF">UFOPK3282_00365</name>
</gene>
<evidence type="ECO:0000313" key="4">
    <source>
        <dbReference type="EMBL" id="CAB4656508.1"/>
    </source>
</evidence>
<dbReference type="EMBL" id="CAEZSY010000006">
    <property type="protein sequence ID" value="CAB4547895.1"/>
    <property type="molecule type" value="Genomic_DNA"/>
</dbReference>
<keyword evidence="1" id="KW-0472">Membrane</keyword>
<sequence>MFSSTRNRIIALLLLLVVLFATGFRVGHPQDGLKNALGSAKSGVVIYKTGADFKAGEKVMVNLENTDASPIIAFIVTADAENVQIQSGTEVVTVKKQQVYGTLIAVIPFIGSILSVIGL</sequence>
<name>A0A6J7BUJ5_9ZZZZ</name>
<evidence type="ECO:0000313" key="3">
    <source>
        <dbReference type="EMBL" id="CAB4612171.1"/>
    </source>
</evidence>
<dbReference type="AlphaFoldDB" id="A0A6J7BUJ5"/>
<dbReference type="EMBL" id="CAEZUT010000061">
    <property type="protein sequence ID" value="CAB4612171.1"/>
    <property type="molecule type" value="Genomic_DNA"/>
</dbReference>
<keyword evidence="1" id="KW-1133">Transmembrane helix</keyword>
<evidence type="ECO:0000313" key="5">
    <source>
        <dbReference type="EMBL" id="CAB4848574.1"/>
    </source>
</evidence>
<proteinExistence type="predicted"/>
<feature type="transmembrane region" description="Helical" evidence="1">
    <location>
        <begin position="99"/>
        <end position="117"/>
    </location>
</feature>
<protein>
    <submittedName>
        <fullName evidence="5">Unannotated protein</fullName>
    </submittedName>
</protein>
<accession>A0A6J7BUJ5</accession>
<evidence type="ECO:0000256" key="1">
    <source>
        <dbReference type="SAM" id="Phobius"/>
    </source>
</evidence>
<dbReference type="EMBL" id="CAEZWN010000055">
    <property type="protein sequence ID" value="CAB4656508.1"/>
    <property type="molecule type" value="Genomic_DNA"/>
</dbReference>
<dbReference type="EMBL" id="CAFBJG010000023">
    <property type="protein sequence ID" value="CAB4848574.1"/>
    <property type="molecule type" value="Genomic_DNA"/>
</dbReference>
<reference evidence="5" key="1">
    <citation type="submission" date="2020-05" db="EMBL/GenBank/DDBJ databases">
        <authorList>
            <person name="Chiriac C."/>
            <person name="Salcher M."/>
            <person name="Ghai R."/>
            <person name="Kavagutti S V."/>
        </authorList>
    </citation>
    <scope>NUCLEOTIDE SEQUENCE</scope>
</reference>